<accession>L7L750</accession>
<proteinExistence type="predicted"/>
<dbReference type="InterPro" id="IPR008928">
    <property type="entry name" value="6-hairpin_glycosidase_sf"/>
</dbReference>
<dbReference type="Proteomes" id="UP000053405">
    <property type="component" value="Unassembled WGS sequence"/>
</dbReference>
<name>L7L750_9ACTN</name>
<dbReference type="OrthoDB" id="2505409at2"/>
<dbReference type="RefSeq" id="WP_005936985.1">
    <property type="nucleotide sequence ID" value="NZ_ATVK01000043.1"/>
</dbReference>
<dbReference type="SUPFAM" id="SSF48208">
    <property type="entry name" value="Six-hairpin glycosidases"/>
    <property type="match status" value="1"/>
</dbReference>
<evidence type="ECO:0000313" key="1">
    <source>
        <dbReference type="EMBL" id="GAC56561.1"/>
    </source>
</evidence>
<dbReference type="STRING" id="1121927.GOHSU_08_00890"/>
<gene>
    <name evidence="1" type="ORF">GOHSU_08_00890</name>
</gene>
<dbReference type="Pfam" id="PF03663">
    <property type="entry name" value="Glyco_hydro_76"/>
    <property type="match status" value="1"/>
</dbReference>
<dbReference type="Gene3D" id="1.50.10.20">
    <property type="match status" value="1"/>
</dbReference>
<dbReference type="InterPro" id="IPR005198">
    <property type="entry name" value="Glyco_hydro_76"/>
</dbReference>
<dbReference type="EMBL" id="BANT01000008">
    <property type="protein sequence ID" value="GAC56561.1"/>
    <property type="molecule type" value="Genomic_DNA"/>
</dbReference>
<dbReference type="PANTHER" id="PTHR47791:SF3">
    <property type="entry name" value="MEIOTICALLY UP-REGULATED GENE 191 PROTEIN"/>
    <property type="match status" value="1"/>
</dbReference>
<comment type="caution">
    <text evidence="1">The sequence shown here is derived from an EMBL/GenBank/DDBJ whole genome shotgun (WGS) entry which is preliminary data.</text>
</comment>
<evidence type="ECO:0000313" key="2">
    <source>
        <dbReference type="Proteomes" id="UP000053405"/>
    </source>
</evidence>
<protein>
    <recommendedName>
        <fullName evidence="3">Glycosidase</fullName>
    </recommendedName>
</protein>
<reference evidence="1 2" key="1">
    <citation type="submission" date="2012-12" db="EMBL/GenBank/DDBJ databases">
        <title>Whole genome shotgun sequence of Gordonia hirsuta NBRC 16056.</title>
        <authorList>
            <person name="Isaki-Nakamura S."/>
            <person name="Hosoyama A."/>
            <person name="Tsuchikane K."/>
            <person name="Katsumata H."/>
            <person name="Baba S."/>
            <person name="Yamazaki S."/>
            <person name="Fujita N."/>
        </authorList>
    </citation>
    <scope>NUCLEOTIDE SEQUENCE [LARGE SCALE GENOMIC DNA]</scope>
    <source>
        <strain evidence="1 2">NBRC 16056</strain>
    </source>
</reference>
<organism evidence="1 2">
    <name type="scientific">Gordonia hirsuta DSM 44140 = NBRC 16056</name>
    <dbReference type="NCBI Taxonomy" id="1121927"/>
    <lineage>
        <taxon>Bacteria</taxon>
        <taxon>Bacillati</taxon>
        <taxon>Actinomycetota</taxon>
        <taxon>Actinomycetes</taxon>
        <taxon>Mycobacteriales</taxon>
        <taxon>Gordoniaceae</taxon>
        <taxon>Gordonia</taxon>
    </lineage>
</organism>
<dbReference type="PANTHER" id="PTHR47791">
    <property type="entry name" value="MEIOTICALLY UP-REGULATED GENE 191 PROTEIN"/>
    <property type="match status" value="1"/>
</dbReference>
<dbReference type="InterPro" id="IPR053169">
    <property type="entry name" value="MUG_Protein"/>
</dbReference>
<dbReference type="AlphaFoldDB" id="L7L750"/>
<dbReference type="eggNOG" id="COG4833">
    <property type="taxonomic scope" value="Bacteria"/>
</dbReference>
<dbReference type="GO" id="GO:0005975">
    <property type="term" value="P:carbohydrate metabolic process"/>
    <property type="evidence" value="ECO:0007669"/>
    <property type="project" value="InterPro"/>
</dbReference>
<sequence>MPSDVESSSQQTALHRSRAAVAAIRTRNLRPIAHWVPGTRIGQSSWPAAGRPLSKARLTASWNYWWQAHLLDLLVDAARLGDAAAGREARSLIRGILIRNTGRWTNSYYDDMAWLALAVERADRVIDGSRHHRGLRILTGVLHDAWQPELGGGIPWRTTDHFFNVPANGPAGIFLARRGRVERAVATADWIAETMVLPSGLIADGFWLEPDGSHRYINTVFTYCQGVTLGLDAECFRLTGRTSHLDRIEALLAAVEERCTDDGVVKGAGGGDGGLFAGILARNLALLATDLPATGHGDLRRRIEAVRARAGALVLTSAAAAWANRATVDGLPVFGADWSTPAAVPSADGQASAFIGGAVRSASSPERDLSVQLSGAILIAAAASVTLGSPEHTVSVTPG</sequence>
<keyword evidence="2" id="KW-1185">Reference proteome</keyword>
<evidence type="ECO:0008006" key="3">
    <source>
        <dbReference type="Google" id="ProtNLM"/>
    </source>
</evidence>